<sequence length="430" mass="47784">MSQRGSNAGWDIRSDSHHSRRDDYERAPRPHRSDRDTGSITSHSRTDRNAGDGRISTTVRVTSKKGGGPPISMDRYGANGGFPRSQSHSRSGSVRGSDVPDPTARPPPPRSESRSRGSVNRSGPPESHRRAFFSKQRIVHKSESHHGSVTSKRPESVSSDRTARHSQTRHEPSVKRGSLYEEDRKNGKSVYAPDVDKQRRPRDSIAPSEASNRTIGSIHEMARLSERTRGLNLDPPDDNGLGDLKSVAIGEDHNGQDPSVQSYHKSTPSHYQQSHHSEHRSHTSKPSYNPAPPGSFASGFPPSGNRSHTSRDLALEEYRSTHAPSGNRSHTSRDLALEEYRSTHAPSGNRPYTSRNPPPSYGRGTYVDGHHNVGVVDLTQTHVNVTNIHAPDMSFMNGPSKREKREMRKHDLRSSRGRSRRDDSESDSDW</sequence>
<dbReference type="OrthoDB" id="3560612at2759"/>
<feature type="compositionally biased region" description="Basic and acidic residues" evidence="1">
    <location>
        <begin position="220"/>
        <end position="229"/>
    </location>
</feature>
<proteinExistence type="predicted"/>
<feature type="compositionally biased region" description="Polar residues" evidence="1">
    <location>
        <begin position="84"/>
        <end position="94"/>
    </location>
</feature>
<feature type="region of interest" description="Disordered" evidence="1">
    <location>
        <begin position="390"/>
        <end position="430"/>
    </location>
</feature>
<organism evidence="2 3">
    <name type="scientific">Botryotinia convoluta</name>
    <dbReference type="NCBI Taxonomy" id="54673"/>
    <lineage>
        <taxon>Eukaryota</taxon>
        <taxon>Fungi</taxon>
        <taxon>Dikarya</taxon>
        <taxon>Ascomycota</taxon>
        <taxon>Pezizomycotina</taxon>
        <taxon>Leotiomycetes</taxon>
        <taxon>Helotiales</taxon>
        <taxon>Sclerotiniaceae</taxon>
        <taxon>Botryotinia</taxon>
    </lineage>
</organism>
<feature type="region of interest" description="Disordered" evidence="1">
    <location>
        <begin position="1"/>
        <end position="366"/>
    </location>
</feature>
<name>A0A4Z1IS61_9HELO</name>
<feature type="compositionally biased region" description="Polar residues" evidence="1">
    <location>
        <begin position="344"/>
        <end position="355"/>
    </location>
</feature>
<feature type="compositionally biased region" description="Polar residues" evidence="1">
    <location>
        <begin position="256"/>
        <end position="274"/>
    </location>
</feature>
<gene>
    <name evidence="2" type="ORF">BCON_0020g00040</name>
</gene>
<feature type="compositionally biased region" description="Basic and acidic residues" evidence="1">
    <location>
        <begin position="309"/>
        <end position="320"/>
    </location>
</feature>
<feature type="compositionally biased region" description="Polar residues" evidence="1">
    <location>
        <begin position="147"/>
        <end position="160"/>
    </location>
</feature>
<protein>
    <submittedName>
        <fullName evidence="2">Uncharacterized protein</fullName>
    </submittedName>
</protein>
<accession>A0A4Z1IS61</accession>
<feature type="compositionally biased region" description="Basic and acidic residues" evidence="1">
    <location>
        <begin position="168"/>
        <end position="186"/>
    </location>
</feature>
<feature type="compositionally biased region" description="Low complexity" evidence="1">
    <location>
        <begin position="230"/>
        <end position="244"/>
    </location>
</feature>
<feature type="compositionally biased region" description="Basic and acidic residues" evidence="1">
    <location>
        <begin position="400"/>
        <end position="414"/>
    </location>
</feature>
<dbReference type="Proteomes" id="UP000297527">
    <property type="component" value="Unassembled WGS sequence"/>
</dbReference>
<reference evidence="2 3" key="1">
    <citation type="submission" date="2017-12" db="EMBL/GenBank/DDBJ databases">
        <title>Comparative genomics of Botrytis spp.</title>
        <authorList>
            <person name="Valero-Jimenez C.A."/>
            <person name="Tapia P."/>
            <person name="Veloso J."/>
            <person name="Silva-Moreno E."/>
            <person name="Staats M."/>
            <person name="Valdes J.H."/>
            <person name="Van Kan J.A.L."/>
        </authorList>
    </citation>
    <scope>NUCLEOTIDE SEQUENCE [LARGE SCALE GENOMIC DNA]</scope>
    <source>
        <strain evidence="2 3">MUCL11595</strain>
    </source>
</reference>
<dbReference type="EMBL" id="PQXN01000020">
    <property type="protein sequence ID" value="TGO62332.1"/>
    <property type="molecule type" value="Genomic_DNA"/>
</dbReference>
<feature type="compositionally biased region" description="Low complexity" evidence="1">
    <location>
        <begin position="294"/>
        <end position="304"/>
    </location>
</feature>
<feature type="compositionally biased region" description="Basic and acidic residues" evidence="1">
    <location>
        <begin position="194"/>
        <end position="203"/>
    </location>
</feature>
<feature type="compositionally biased region" description="Basic and acidic residues" evidence="1">
    <location>
        <begin position="12"/>
        <end position="37"/>
    </location>
</feature>
<evidence type="ECO:0000256" key="1">
    <source>
        <dbReference type="SAM" id="MobiDB-lite"/>
    </source>
</evidence>
<keyword evidence="3" id="KW-1185">Reference proteome</keyword>
<evidence type="ECO:0000313" key="2">
    <source>
        <dbReference type="EMBL" id="TGO62332.1"/>
    </source>
</evidence>
<evidence type="ECO:0000313" key="3">
    <source>
        <dbReference type="Proteomes" id="UP000297527"/>
    </source>
</evidence>
<comment type="caution">
    <text evidence="2">The sequence shown here is derived from an EMBL/GenBank/DDBJ whole genome shotgun (WGS) entry which is preliminary data.</text>
</comment>
<feature type="compositionally biased region" description="Basic and acidic residues" evidence="1">
    <location>
        <begin position="331"/>
        <end position="342"/>
    </location>
</feature>
<dbReference type="AlphaFoldDB" id="A0A4Z1IS61"/>